<evidence type="ECO:0000313" key="1">
    <source>
        <dbReference type="EMBL" id="KAF8794184.1"/>
    </source>
</evidence>
<proteinExistence type="predicted"/>
<gene>
    <name evidence="1" type="ORF">HNY73_002188</name>
</gene>
<reference evidence="1" key="1">
    <citation type="journal article" date="2020" name="bioRxiv">
        <title>Chromosome-level reference genome of the European wasp spider Argiope bruennichi: a resource for studies on range expansion and evolutionary adaptation.</title>
        <authorList>
            <person name="Sheffer M.M."/>
            <person name="Hoppe A."/>
            <person name="Krehenwinkel H."/>
            <person name="Uhl G."/>
            <person name="Kuss A.W."/>
            <person name="Jensen L."/>
            <person name="Jensen C."/>
            <person name="Gillespie R.G."/>
            <person name="Hoff K.J."/>
            <person name="Prost S."/>
        </authorList>
    </citation>
    <scope>NUCLEOTIDE SEQUENCE</scope>
</reference>
<dbReference type="Proteomes" id="UP000807504">
    <property type="component" value="Unassembled WGS sequence"/>
</dbReference>
<dbReference type="EMBL" id="JABXBU010000002">
    <property type="protein sequence ID" value="KAF8794184.1"/>
    <property type="molecule type" value="Genomic_DNA"/>
</dbReference>
<comment type="caution">
    <text evidence="1">The sequence shown here is derived from an EMBL/GenBank/DDBJ whole genome shotgun (WGS) entry which is preliminary data.</text>
</comment>
<evidence type="ECO:0000313" key="2">
    <source>
        <dbReference type="Proteomes" id="UP000807504"/>
    </source>
</evidence>
<protein>
    <submittedName>
        <fullName evidence="1">Uncharacterized protein</fullName>
    </submittedName>
</protein>
<keyword evidence="2" id="KW-1185">Reference proteome</keyword>
<organism evidence="1 2">
    <name type="scientific">Argiope bruennichi</name>
    <name type="common">Wasp spider</name>
    <name type="synonym">Aranea bruennichi</name>
    <dbReference type="NCBI Taxonomy" id="94029"/>
    <lineage>
        <taxon>Eukaryota</taxon>
        <taxon>Metazoa</taxon>
        <taxon>Ecdysozoa</taxon>
        <taxon>Arthropoda</taxon>
        <taxon>Chelicerata</taxon>
        <taxon>Arachnida</taxon>
        <taxon>Araneae</taxon>
        <taxon>Araneomorphae</taxon>
        <taxon>Entelegynae</taxon>
        <taxon>Araneoidea</taxon>
        <taxon>Araneidae</taxon>
        <taxon>Argiope</taxon>
    </lineage>
</organism>
<name>A0A8T0FSQ3_ARGBR</name>
<reference evidence="1" key="2">
    <citation type="submission" date="2020-06" db="EMBL/GenBank/DDBJ databases">
        <authorList>
            <person name="Sheffer M."/>
        </authorList>
    </citation>
    <scope>NUCLEOTIDE SEQUENCE</scope>
</reference>
<sequence>MKYWQCMDHIQYRLEIVKWFQQLEYGRTDFIDMERQRRPTTVSTSDMVQRVEDNILSNSRVSIAHIAQDFGISVGSAHSIVRH</sequence>
<dbReference type="AlphaFoldDB" id="A0A8T0FSQ3"/>
<accession>A0A8T0FSQ3</accession>